<sequence length="275" mass="31697">METLKTAFILSALLVCYSDARRSKAVYKINIDEKGTGFNETVEINDKEKNVVYTVPEHNGLVGSEILFDYKTGFFATRIPKLKECYIQRIPKRYFSPGLVRKNLERYQVFKESKSIVPVETIKEAVMKGRRINPRELSSSLSAFCGDFVAYEAIQIDHQQRFPIKRNETNGNVRRKRVTVYDVTPIALKVDIDVDKNGKWVTITLDTCKRWPEYLPELEKGGCAGKPDTYEYHCGAKAETCMYSVKCKFDRNVHKYRCKETHFFTGWTCCNVSCA</sequence>
<name>A0A6S7J9B8_PARCT</name>
<dbReference type="SMART" id="SM01039">
    <property type="entry name" value="BRICHOS"/>
    <property type="match status" value="1"/>
</dbReference>
<protein>
    <submittedName>
        <fullName evidence="1">Uncharacterized protein</fullName>
    </submittedName>
</protein>
<keyword evidence="2" id="KW-1185">Reference proteome</keyword>
<dbReference type="EMBL" id="CACRXK020015621">
    <property type="protein sequence ID" value="CAB4028646.1"/>
    <property type="molecule type" value="Genomic_DNA"/>
</dbReference>
<dbReference type="InterPro" id="IPR051772">
    <property type="entry name" value="Gastrokine"/>
</dbReference>
<reference evidence="1" key="1">
    <citation type="submission" date="2020-04" db="EMBL/GenBank/DDBJ databases">
        <authorList>
            <person name="Alioto T."/>
            <person name="Alioto T."/>
            <person name="Gomez Garrido J."/>
        </authorList>
    </citation>
    <scope>NUCLEOTIDE SEQUENCE</scope>
    <source>
        <strain evidence="1">A484AB</strain>
    </source>
</reference>
<proteinExistence type="predicted"/>
<evidence type="ECO:0000313" key="2">
    <source>
        <dbReference type="Proteomes" id="UP001152795"/>
    </source>
</evidence>
<evidence type="ECO:0000313" key="1">
    <source>
        <dbReference type="EMBL" id="CAB4028646.1"/>
    </source>
</evidence>
<gene>
    <name evidence="1" type="ORF">PACLA_8A044732</name>
</gene>
<dbReference type="PANTHER" id="PTHR16483">
    <property type="entry name" value="GASTROKINE 1"/>
    <property type="match status" value="1"/>
</dbReference>
<dbReference type="Pfam" id="PF04089">
    <property type="entry name" value="BRICHOS"/>
    <property type="match status" value="1"/>
</dbReference>
<dbReference type="InterPro" id="IPR007084">
    <property type="entry name" value="BRICHOS_dom"/>
</dbReference>
<dbReference type="OrthoDB" id="5984964at2759"/>
<comment type="caution">
    <text evidence="1">The sequence shown here is derived from an EMBL/GenBank/DDBJ whole genome shotgun (WGS) entry which is preliminary data.</text>
</comment>
<organism evidence="1 2">
    <name type="scientific">Paramuricea clavata</name>
    <name type="common">Red gorgonian</name>
    <name type="synonym">Violescent sea-whip</name>
    <dbReference type="NCBI Taxonomy" id="317549"/>
    <lineage>
        <taxon>Eukaryota</taxon>
        <taxon>Metazoa</taxon>
        <taxon>Cnidaria</taxon>
        <taxon>Anthozoa</taxon>
        <taxon>Octocorallia</taxon>
        <taxon>Malacalcyonacea</taxon>
        <taxon>Plexauridae</taxon>
        <taxon>Paramuricea</taxon>
    </lineage>
</organism>
<dbReference type="Proteomes" id="UP001152795">
    <property type="component" value="Unassembled WGS sequence"/>
</dbReference>
<dbReference type="AlphaFoldDB" id="A0A6S7J9B8"/>
<accession>A0A6S7J9B8</accession>